<dbReference type="EMBL" id="NDWU01000001">
    <property type="protein sequence ID" value="PUA34313.1"/>
    <property type="molecule type" value="Genomic_DNA"/>
</dbReference>
<proteinExistence type="predicted"/>
<organism evidence="1 2">
    <name type="scientific">Candidatus Terraquivivens tikiterensis</name>
    <dbReference type="NCBI Taxonomy" id="1980982"/>
    <lineage>
        <taxon>Archaea</taxon>
        <taxon>Nitrososphaerota</taxon>
        <taxon>Candidatus Wolframiiraptoraceae</taxon>
        <taxon>Candidatus Terraquivivens</taxon>
    </lineage>
</organism>
<name>A0A2R7Y9X3_9ARCH</name>
<dbReference type="Proteomes" id="UP000244066">
    <property type="component" value="Unassembled WGS sequence"/>
</dbReference>
<accession>A0A2R7Y9X3</accession>
<reference evidence="1 2" key="1">
    <citation type="submission" date="2017-04" db="EMBL/GenBank/DDBJ databases">
        <title>Draft Aigarchaeota genome from a New Zealand hot spring.</title>
        <authorList>
            <person name="Reysenbach A.-L."/>
            <person name="Donaho J.A."/>
            <person name="Gerhart J."/>
            <person name="Kelley J.F."/>
            <person name="Kouba K."/>
            <person name="Podar M."/>
            <person name="Stott M."/>
        </authorList>
    </citation>
    <scope>NUCLEOTIDE SEQUENCE [LARGE SCALE GENOMIC DNA]</scope>
    <source>
        <strain evidence="1">NZ13_MG1</strain>
    </source>
</reference>
<evidence type="ECO:0000313" key="2">
    <source>
        <dbReference type="Proteomes" id="UP000244066"/>
    </source>
</evidence>
<protein>
    <submittedName>
        <fullName evidence="1">Uncharacterized protein</fullName>
    </submittedName>
</protein>
<comment type="caution">
    <text evidence="1">The sequence shown here is derived from an EMBL/GenBank/DDBJ whole genome shotgun (WGS) entry which is preliminary data.</text>
</comment>
<gene>
    <name evidence="1" type="ORF">B9J98_00245</name>
</gene>
<dbReference type="AlphaFoldDB" id="A0A2R7Y9X3"/>
<sequence length="83" mass="9472">MNAFSLLYVQNSKALKVWSMMLFGDVFPRPKAACFRSSSKLASSVLLRFSPTYGCWKLGALQAYNYILFPVERKESVLSRLEL</sequence>
<evidence type="ECO:0000313" key="1">
    <source>
        <dbReference type="EMBL" id="PUA34313.1"/>
    </source>
</evidence>